<comment type="caution">
    <text evidence="3">The sequence shown here is derived from an EMBL/GenBank/DDBJ whole genome shotgun (WGS) entry which is preliminary data.</text>
</comment>
<proteinExistence type="predicted"/>
<feature type="compositionally biased region" description="Basic and acidic residues" evidence="1">
    <location>
        <begin position="78"/>
        <end position="91"/>
    </location>
</feature>
<feature type="region of interest" description="Disordered" evidence="1">
    <location>
        <begin position="53"/>
        <end position="104"/>
    </location>
</feature>
<keyword evidence="4" id="KW-1185">Reference proteome</keyword>
<evidence type="ECO:0000256" key="1">
    <source>
        <dbReference type="SAM" id="MobiDB-lite"/>
    </source>
</evidence>
<feature type="transmembrane region" description="Helical" evidence="2">
    <location>
        <begin position="112"/>
        <end position="130"/>
    </location>
</feature>
<gene>
    <name evidence="3" type="ORF">KOR42_20760</name>
</gene>
<name>A0A5C5X720_9PLAN</name>
<evidence type="ECO:0000256" key="2">
    <source>
        <dbReference type="SAM" id="Phobius"/>
    </source>
</evidence>
<dbReference type="Proteomes" id="UP000317243">
    <property type="component" value="Unassembled WGS sequence"/>
</dbReference>
<keyword evidence="2" id="KW-0812">Transmembrane</keyword>
<evidence type="ECO:0000313" key="3">
    <source>
        <dbReference type="EMBL" id="TWT58694.1"/>
    </source>
</evidence>
<feature type="compositionally biased region" description="Low complexity" evidence="1">
    <location>
        <begin position="53"/>
        <end position="67"/>
    </location>
</feature>
<feature type="compositionally biased region" description="Acidic residues" evidence="1">
    <location>
        <begin position="92"/>
        <end position="102"/>
    </location>
</feature>
<dbReference type="EMBL" id="SIHI01000001">
    <property type="protein sequence ID" value="TWT58694.1"/>
    <property type="molecule type" value="Genomic_DNA"/>
</dbReference>
<dbReference type="AlphaFoldDB" id="A0A5C5X720"/>
<evidence type="ECO:0000313" key="4">
    <source>
        <dbReference type="Proteomes" id="UP000317243"/>
    </source>
</evidence>
<organism evidence="3 4">
    <name type="scientific">Thalassoglobus neptunius</name>
    <dbReference type="NCBI Taxonomy" id="1938619"/>
    <lineage>
        <taxon>Bacteria</taxon>
        <taxon>Pseudomonadati</taxon>
        <taxon>Planctomycetota</taxon>
        <taxon>Planctomycetia</taxon>
        <taxon>Planctomycetales</taxon>
        <taxon>Planctomycetaceae</taxon>
        <taxon>Thalassoglobus</taxon>
    </lineage>
</organism>
<keyword evidence="2" id="KW-0472">Membrane</keyword>
<sequence length="158" mass="17736">MFKDVAFLIHDHQLPEDGEVRRADLEDWQPANSVVGLIRTARNHQGTEERVAVMAPKKAVPKAPTKPSSNSGLTAAQKRAERIEIIRRTQESMDDSENEESSQDQRTFLENAMVWGPIVILGFAAAYAAWTVQTHDPFKDKNFEGQSRVVDSGFDRIS</sequence>
<keyword evidence="2" id="KW-1133">Transmembrane helix</keyword>
<protein>
    <submittedName>
        <fullName evidence="3">Uncharacterized protein</fullName>
    </submittedName>
</protein>
<reference evidence="3 4" key="1">
    <citation type="submission" date="2019-02" db="EMBL/GenBank/DDBJ databases">
        <title>Deep-cultivation of Planctomycetes and their phenomic and genomic characterization uncovers novel biology.</title>
        <authorList>
            <person name="Wiegand S."/>
            <person name="Jogler M."/>
            <person name="Boedeker C."/>
            <person name="Pinto D."/>
            <person name="Vollmers J."/>
            <person name="Rivas-Marin E."/>
            <person name="Kohn T."/>
            <person name="Peeters S.H."/>
            <person name="Heuer A."/>
            <person name="Rast P."/>
            <person name="Oberbeckmann S."/>
            <person name="Bunk B."/>
            <person name="Jeske O."/>
            <person name="Meyerdierks A."/>
            <person name="Storesund J.E."/>
            <person name="Kallscheuer N."/>
            <person name="Luecker S."/>
            <person name="Lage O.M."/>
            <person name="Pohl T."/>
            <person name="Merkel B.J."/>
            <person name="Hornburger P."/>
            <person name="Mueller R.-W."/>
            <person name="Bruemmer F."/>
            <person name="Labrenz M."/>
            <person name="Spormann A.M."/>
            <person name="Op Den Camp H."/>
            <person name="Overmann J."/>
            <person name="Amann R."/>
            <person name="Jetten M.S.M."/>
            <person name="Mascher T."/>
            <person name="Medema M.H."/>
            <person name="Devos D.P."/>
            <person name="Kaster A.-K."/>
            <person name="Ovreas L."/>
            <person name="Rohde M."/>
            <person name="Galperin M.Y."/>
            <person name="Jogler C."/>
        </authorList>
    </citation>
    <scope>NUCLEOTIDE SEQUENCE [LARGE SCALE GENOMIC DNA]</scope>
    <source>
        <strain evidence="3 4">KOR42</strain>
    </source>
</reference>
<accession>A0A5C5X720</accession>